<gene>
    <name evidence="3" type="ORF">V5O48_005883</name>
</gene>
<evidence type="ECO:0000256" key="1">
    <source>
        <dbReference type="ARBA" id="ARBA00006432"/>
    </source>
</evidence>
<dbReference type="PANTHER" id="PTHR43201">
    <property type="entry name" value="ACYL-COA SYNTHETASE"/>
    <property type="match status" value="1"/>
</dbReference>
<dbReference type="Pfam" id="PF23562">
    <property type="entry name" value="AMP-binding_C_3"/>
    <property type="match status" value="1"/>
</dbReference>
<name>A0ABR3FL08_9AGAR</name>
<dbReference type="SUPFAM" id="SSF56801">
    <property type="entry name" value="Acetyl-CoA synthetase-like"/>
    <property type="match status" value="1"/>
</dbReference>
<feature type="domain" description="AMP-dependent synthetase/ligase" evidence="2">
    <location>
        <begin position="299"/>
        <end position="597"/>
    </location>
</feature>
<dbReference type="InterPro" id="IPR042099">
    <property type="entry name" value="ANL_N_sf"/>
</dbReference>
<dbReference type="Pfam" id="PF00501">
    <property type="entry name" value="AMP-binding"/>
    <property type="match status" value="1"/>
</dbReference>
<reference evidence="3 4" key="1">
    <citation type="submission" date="2024-02" db="EMBL/GenBank/DDBJ databases">
        <title>A draft genome for the cacao thread blight pathogen Marasmius crinis-equi.</title>
        <authorList>
            <person name="Cohen S.P."/>
            <person name="Baruah I.K."/>
            <person name="Amoako-Attah I."/>
            <person name="Bukari Y."/>
            <person name="Meinhardt L.W."/>
            <person name="Bailey B.A."/>
        </authorList>
    </citation>
    <scope>NUCLEOTIDE SEQUENCE [LARGE SCALE GENOMIC DNA]</scope>
    <source>
        <strain evidence="3 4">GH-76</strain>
    </source>
</reference>
<keyword evidence="4" id="KW-1185">Reference proteome</keyword>
<evidence type="ECO:0000313" key="3">
    <source>
        <dbReference type="EMBL" id="KAL0576084.1"/>
    </source>
</evidence>
<dbReference type="InterPro" id="IPR000873">
    <property type="entry name" value="AMP-dep_synth/lig_dom"/>
</dbReference>
<dbReference type="Gene3D" id="3.40.50.12780">
    <property type="entry name" value="N-terminal domain of ligase-like"/>
    <property type="match status" value="1"/>
</dbReference>
<comment type="caution">
    <text evidence="3">The sequence shown here is derived from an EMBL/GenBank/DDBJ whole genome shotgun (WGS) entry which is preliminary data.</text>
</comment>
<dbReference type="PANTHER" id="PTHR43201:SF8">
    <property type="entry name" value="ACYL-COA SYNTHETASE FAMILY MEMBER 3"/>
    <property type="match status" value="1"/>
</dbReference>
<evidence type="ECO:0000313" key="4">
    <source>
        <dbReference type="Proteomes" id="UP001465976"/>
    </source>
</evidence>
<comment type="similarity">
    <text evidence="1">Belongs to the ATP-dependent AMP-binding enzyme family.</text>
</comment>
<dbReference type="Proteomes" id="UP001465976">
    <property type="component" value="Unassembled WGS sequence"/>
</dbReference>
<proteinExistence type="inferred from homology"/>
<evidence type="ECO:0000259" key="2">
    <source>
        <dbReference type="Pfam" id="PF00501"/>
    </source>
</evidence>
<dbReference type="EMBL" id="JBAHYK010000248">
    <property type="protein sequence ID" value="KAL0576084.1"/>
    <property type="molecule type" value="Genomic_DNA"/>
</dbReference>
<organism evidence="3 4">
    <name type="scientific">Marasmius crinis-equi</name>
    <dbReference type="NCBI Taxonomy" id="585013"/>
    <lineage>
        <taxon>Eukaryota</taxon>
        <taxon>Fungi</taxon>
        <taxon>Dikarya</taxon>
        <taxon>Basidiomycota</taxon>
        <taxon>Agaricomycotina</taxon>
        <taxon>Agaricomycetes</taxon>
        <taxon>Agaricomycetidae</taxon>
        <taxon>Agaricales</taxon>
        <taxon>Marasmiineae</taxon>
        <taxon>Marasmiaceae</taxon>
        <taxon>Marasmius</taxon>
    </lineage>
</organism>
<sequence>MAGPSKSKSKSKSQEPYRFDFGKHKGMTLLEVPPSYISWLVGEGVAETRPELKKAINAYMKSPPVTQAAEILQVEAHPRQRQSPAQVIAQRERQLKDTMGAWLFDECWAALRATAPDASGQRSVAEDRKLHRKWLDALEASTTIEFAKQYPPRPPNVEAELPKTSRSCTRLQETLSMCPVVSVGMPDAPMLTDTEMKCVEAEFNPVTREITGWAWSKDYIKDVKKILTAIKREFGDPGLEAAVWTVRDMVSIFKPCSEIEGTFAITMLSSPLTVLSATASTKPTALAFKIPVFSPTTGVVTHWRGISYAEFARDVDGLARVWEKALRKDGVERGAVIALCVGGFEYLDVVHLYSISRAGYVPHIIGRLPGIEIVKDLLRECDTKALIRSGQFKDTLKSVEDMGMPVYDASSSLQVTREEKDGEAPTLRESDNPDDVLLIAHTSGSTGRPKIVRFTRRWVDGTICKGNHSRWGAASTMTFNWMGNVCHMGQVVILANIQNGDCTIQARDPRNPFDFHYFFDCIRRASLNHISLYCPLLVKLLQIARSNPEVLDLLKSLQGMTGGGAVFPNVEEEWAASVGLNVIVAFGSTEVGASLITKGTRSDPTGAFYILDSPGISYQFDSMPDAEGLLELVVRSDSIDCPGEEFRSKEDGHFHTGDLWVEVETEGDGSSSPGEKKKGYWYRGRDDDWIKTELASRCDTKAIEDSVRRTCSDLISDCIVVGYGRPSPTLFIEPATALEGGVQAMEENENLKQMIFERIRPFNSLFRTNERIASPTLILVVPRNTLPRTETKGNIRRKAVEDMFKEDLDRLYASGV</sequence>
<protein>
    <recommendedName>
        <fullName evidence="2">AMP-dependent synthetase/ligase domain-containing protein</fullName>
    </recommendedName>
</protein>
<dbReference type="PROSITE" id="PS00455">
    <property type="entry name" value="AMP_BINDING"/>
    <property type="match status" value="1"/>
</dbReference>
<dbReference type="InterPro" id="IPR020845">
    <property type="entry name" value="AMP-binding_CS"/>
</dbReference>
<accession>A0ABR3FL08</accession>